<feature type="transmembrane region" description="Helical" evidence="4">
    <location>
        <begin position="170"/>
        <end position="191"/>
    </location>
</feature>
<evidence type="ECO:0000256" key="2">
    <source>
        <dbReference type="ARBA" id="ARBA00022989"/>
    </source>
</evidence>
<name>A0AB39VWF2_9GAMM</name>
<feature type="transmembrane region" description="Helical" evidence="4">
    <location>
        <begin position="347"/>
        <end position="367"/>
    </location>
</feature>
<evidence type="ECO:0000256" key="3">
    <source>
        <dbReference type="ARBA" id="ARBA00023136"/>
    </source>
</evidence>
<keyword evidence="3 4" id="KW-0472">Membrane</keyword>
<feature type="transmembrane region" description="Helical" evidence="4">
    <location>
        <begin position="85"/>
        <end position="103"/>
    </location>
</feature>
<evidence type="ECO:0000256" key="1">
    <source>
        <dbReference type="ARBA" id="ARBA00022692"/>
    </source>
</evidence>
<feature type="transmembrane region" description="Helical" evidence="4">
    <location>
        <begin position="219"/>
        <end position="244"/>
    </location>
</feature>
<feature type="transmembrane region" description="Helical" evidence="4">
    <location>
        <begin position="12"/>
        <end position="33"/>
    </location>
</feature>
<evidence type="ECO:0000256" key="4">
    <source>
        <dbReference type="SAM" id="Phobius"/>
    </source>
</evidence>
<feature type="transmembrane region" description="Helical" evidence="4">
    <location>
        <begin position="250"/>
        <end position="271"/>
    </location>
</feature>
<organism evidence="6">
    <name type="scientific">Rouxiella sp. WC2420</name>
    <dbReference type="NCBI Taxonomy" id="3234145"/>
    <lineage>
        <taxon>Bacteria</taxon>
        <taxon>Pseudomonadati</taxon>
        <taxon>Pseudomonadota</taxon>
        <taxon>Gammaproteobacteria</taxon>
        <taxon>Enterobacterales</taxon>
        <taxon>Yersiniaceae</taxon>
        <taxon>Rouxiella</taxon>
    </lineage>
</organism>
<feature type="transmembrane region" description="Helical" evidence="4">
    <location>
        <begin position="138"/>
        <end position="158"/>
    </location>
</feature>
<dbReference type="EMBL" id="CP165628">
    <property type="protein sequence ID" value="XDU74215.1"/>
    <property type="molecule type" value="Genomic_DNA"/>
</dbReference>
<dbReference type="CDD" id="cd17324">
    <property type="entry name" value="MFS_NepI_like"/>
    <property type="match status" value="1"/>
</dbReference>
<dbReference type="InterPro" id="IPR036259">
    <property type="entry name" value="MFS_trans_sf"/>
</dbReference>
<dbReference type="PANTHER" id="PTHR42910:SF1">
    <property type="entry name" value="MAJOR FACILITATOR SUPERFAMILY (MFS) PROFILE DOMAIN-CONTAINING PROTEIN"/>
    <property type="match status" value="1"/>
</dbReference>
<dbReference type="AlphaFoldDB" id="A0AB39VWF2"/>
<dbReference type="Pfam" id="PF07690">
    <property type="entry name" value="MFS_1"/>
    <property type="match status" value="1"/>
</dbReference>
<protein>
    <submittedName>
        <fullName evidence="6">MFS transporter</fullName>
    </submittedName>
</protein>
<dbReference type="PROSITE" id="PS50850">
    <property type="entry name" value="MFS"/>
    <property type="match status" value="1"/>
</dbReference>
<dbReference type="InterPro" id="IPR011701">
    <property type="entry name" value="MFS"/>
</dbReference>
<dbReference type="InterPro" id="IPR020846">
    <property type="entry name" value="MFS_dom"/>
</dbReference>
<accession>A0AB39VWF2</accession>
<feature type="transmembrane region" description="Helical" evidence="4">
    <location>
        <begin position="53"/>
        <end position="73"/>
    </location>
</feature>
<keyword evidence="1 4" id="KW-0812">Transmembrane</keyword>
<dbReference type="PANTHER" id="PTHR42910">
    <property type="entry name" value="TRANSPORTER SCO4007-RELATED"/>
    <property type="match status" value="1"/>
</dbReference>
<proteinExistence type="predicted"/>
<keyword evidence="2 4" id="KW-1133">Transmembrane helix</keyword>
<reference evidence="6" key="1">
    <citation type="submission" date="2024-07" db="EMBL/GenBank/DDBJ databases">
        <authorList>
            <person name="Biller S.J."/>
        </authorList>
    </citation>
    <scope>NUCLEOTIDE SEQUENCE</scope>
    <source>
        <strain evidence="6">WC2420</strain>
    </source>
</reference>
<dbReference type="RefSeq" id="WP_369790415.1">
    <property type="nucleotide sequence ID" value="NZ_CP165628.1"/>
</dbReference>
<evidence type="ECO:0000259" key="5">
    <source>
        <dbReference type="PROSITE" id="PS50850"/>
    </source>
</evidence>
<sequence length="404" mass="43064">MTSQPEKSHTGISKGLLILIAIACGITVANVYLSQPILNEIAQSFHASPETASLVTTMAQVGYAIGIMFLVPCADSLSGRKLSTILLICTTIALIACALAPSLQWLVAASLLLTMFTVIPQVLIPLAVSLAQEGKTGVVIGTVQTGLIMGILLSRTLSGFLADLAHTWRASYIFAAILNALLLIILTRMLPEVENKGLTWKRYVGLISSMPGMLVKFPALVLSALLGFLVFGAFSAFWATLAYYLSSDKFHMGLAAIGLFGLWGAPGALLAPRMGKLSDRYGVKKINIISIFAVFAAFLLFALPHAYVIAALVVGVNLLDFGLQSGQISNQARIFKLPAEYRARLNTVYMVFTFFGGAIGAAIGSYIWANHGWTAVCIFSGVLLAFALIILLAMSPAEKKRAGD</sequence>
<evidence type="ECO:0000313" key="6">
    <source>
        <dbReference type="EMBL" id="XDU74215.1"/>
    </source>
</evidence>
<gene>
    <name evidence="6" type="ORF">AB3G37_09145</name>
</gene>
<feature type="transmembrane region" description="Helical" evidence="4">
    <location>
        <begin position="373"/>
        <end position="394"/>
    </location>
</feature>
<dbReference type="GO" id="GO:0022857">
    <property type="term" value="F:transmembrane transporter activity"/>
    <property type="evidence" value="ECO:0007669"/>
    <property type="project" value="InterPro"/>
</dbReference>
<dbReference type="SUPFAM" id="SSF103473">
    <property type="entry name" value="MFS general substrate transporter"/>
    <property type="match status" value="1"/>
</dbReference>
<dbReference type="Gene3D" id="1.20.1250.20">
    <property type="entry name" value="MFS general substrate transporter like domains"/>
    <property type="match status" value="2"/>
</dbReference>
<feature type="transmembrane region" description="Helical" evidence="4">
    <location>
        <begin position="109"/>
        <end position="131"/>
    </location>
</feature>
<feature type="domain" description="Major facilitator superfamily (MFS) profile" evidence="5">
    <location>
        <begin position="16"/>
        <end position="399"/>
    </location>
</feature>